<comment type="caution">
    <text evidence="1">The sequence shown here is derived from an EMBL/GenBank/DDBJ whole genome shotgun (WGS) entry which is preliminary data.</text>
</comment>
<sequence>MSASSSVFPWKKLAPSLHPLNWSLRLCAEVDAKPDCSIGDLLKSFSIVDAVEFLAETLDALKQETVSAYLKAS</sequence>
<organism evidence="1 2">
    <name type="scientific">Halocaridina rubra</name>
    <name type="common">Hawaiian red shrimp</name>
    <dbReference type="NCBI Taxonomy" id="373956"/>
    <lineage>
        <taxon>Eukaryota</taxon>
        <taxon>Metazoa</taxon>
        <taxon>Ecdysozoa</taxon>
        <taxon>Arthropoda</taxon>
        <taxon>Crustacea</taxon>
        <taxon>Multicrustacea</taxon>
        <taxon>Malacostraca</taxon>
        <taxon>Eumalacostraca</taxon>
        <taxon>Eucarida</taxon>
        <taxon>Decapoda</taxon>
        <taxon>Pleocyemata</taxon>
        <taxon>Caridea</taxon>
        <taxon>Atyoidea</taxon>
        <taxon>Atyidae</taxon>
        <taxon>Halocaridina</taxon>
    </lineage>
</organism>
<name>A0AAN8WAM4_HALRR</name>
<dbReference type="EMBL" id="JAXCGZ010022925">
    <property type="protein sequence ID" value="KAK7020757.1"/>
    <property type="molecule type" value="Genomic_DNA"/>
</dbReference>
<reference evidence="1 2" key="1">
    <citation type="submission" date="2023-11" db="EMBL/GenBank/DDBJ databases">
        <title>Halocaridina rubra genome assembly.</title>
        <authorList>
            <person name="Smith C."/>
        </authorList>
    </citation>
    <scope>NUCLEOTIDE SEQUENCE [LARGE SCALE GENOMIC DNA]</scope>
    <source>
        <strain evidence="1">EP-1</strain>
        <tissue evidence="1">Whole</tissue>
    </source>
</reference>
<protein>
    <submittedName>
        <fullName evidence="1">Uncharacterized protein</fullName>
    </submittedName>
</protein>
<evidence type="ECO:0000313" key="2">
    <source>
        <dbReference type="Proteomes" id="UP001381693"/>
    </source>
</evidence>
<dbReference type="AlphaFoldDB" id="A0AAN8WAM4"/>
<evidence type="ECO:0000313" key="1">
    <source>
        <dbReference type="EMBL" id="KAK7020757.1"/>
    </source>
</evidence>
<dbReference type="Proteomes" id="UP001381693">
    <property type="component" value="Unassembled WGS sequence"/>
</dbReference>
<gene>
    <name evidence="1" type="ORF">SK128_010423</name>
</gene>
<accession>A0AAN8WAM4</accession>
<keyword evidence="2" id="KW-1185">Reference proteome</keyword>
<proteinExistence type="predicted"/>